<reference evidence="1" key="1">
    <citation type="journal article" date="2022" name="Plant J.">
        <title>Strategies of tolerance reflected in two North American maple genomes.</title>
        <authorList>
            <person name="McEvoy S.L."/>
            <person name="Sezen U.U."/>
            <person name="Trouern-Trend A."/>
            <person name="McMahon S.M."/>
            <person name="Schaberg P.G."/>
            <person name="Yang J."/>
            <person name="Wegrzyn J.L."/>
            <person name="Swenson N.G."/>
        </authorList>
    </citation>
    <scope>NUCLEOTIDE SEQUENCE</scope>
    <source>
        <strain evidence="1">NS2018</strain>
    </source>
</reference>
<evidence type="ECO:0000313" key="2">
    <source>
        <dbReference type="Proteomes" id="UP001168877"/>
    </source>
</evidence>
<dbReference type="EMBL" id="JAUESC010000001">
    <property type="protein sequence ID" value="KAK0608025.1"/>
    <property type="molecule type" value="Genomic_DNA"/>
</dbReference>
<dbReference type="Proteomes" id="UP001168877">
    <property type="component" value="Unassembled WGS sequence"/>
</dbReference>
<dbReference type="AlphaFoldDB" id="A0AA39TV27"/>
<keyword evidence="2" id="KW-1185">Reference proteome</keyword>
<organism evidence="1 2">
    <name type="scientific">Acer saccharum</name>
    <name type="common">Sugar maple</name>
    <dbReference type="NCBI Taxonomy" id="4024"/>
    <lineage>
        <taxon>Eukaryota</taxon>
        <taxon>Viridiplantae</taxon>
        <taxon>Streptophyta</taxon>
        <taxon>Embryophyta</taxon>
        <taxon>Tracheophyta</taxon>
        <taxon>Spermatophyta</taxon>
        <taxon>Magnoliopsida</taxon>
        <taxon>eudicotyledons</taxon>
        <taxon>Gunneridae</taxon>
        <taxon>Pentapetalae</taxon>
        <taxon>rosids</taxon>
        <taxon>malvids</taxon>
        <taxon>Sapindales</taxon>
        <taxon>Sapindaceae</taxon>
        <taxon>Hippocastanoideae</taxon>
        <taxon>Acereae</taxon>
        <taxon>Acer</taxon>
    </lineage>
</organism>
<name>A0AA39TV27_ACESA</name>
<gene>
    <name evidence="1" type="ORF">LWI29_024296</name>
</gene>
<accession>A0AA39TV27</accession>
<comment type="caution">
    <text evidence="1">The sequence shown here is derived from an EMBL/GenBank/DDBJ whole genome shotgun (WGS) entry which is preliminary data.</text>
</comment>
<sequence length="239" mass="27146">MERVTRPSLYCFVRRLVFPLPVLDGAALHSSVTTPMAFSSSAIIAMKKMKTKGGTKTNMDSRQRISASMPYTRQQRNTKGRREWRQFSVVQMLGVADLGGLASHAGALERKSIAEHQISKGFESDSLCCFSSLIPSASVFKFSFSVFSWFDDLGIQRFDLGLEIFVGRTSTRDRDRDRVEIVEMVLSDGASEVRFGLVSTFWYGRSWENYTYSSCTTMEHGLVFLMILMFRESLDRFLN</sequence>
<evidence type="ECO:0000313" key="1">
    <source>
        <dbReference type="EMBL" id="KAK0608025.1"/>
    </source>
</evidence>
<protein>
    <submittedName>
        <fullName evidence="1">Uncharacterized protein</fullName>
    </submittedName>
</protein>
<reference evidence="1" key="2">
    <citation type="submission" date="2023-06" db="EMBL/GenBank/DDBJ databases">
        <authorList>
            <person name="Swenson N.G."/>
            <person name="Wegrzyn J.L."/>
            <person name="Mcevoy S.L."/>
        </authorList>
    </citation>
    <scope>NUCLEOTIDE SEQUENCE</scope>
    <source>
        <strain evidence="1">NS2018</strain>
        <tissue evidence="1">Leaf</tissue>
    </source>
</reference>
<proteinExistence type="predicted"/>